<dbReference type="Pfam" id="PF07331">
    <property type="entry name" value="TctB"/>
    <property type="match status" value="1"/>
</dbReference>
<evidence type="ECO:0000256" key="1">
    <source>
        <dbReference type="SAM" id="Phobius"/>
    </source>
</evidence>
<feature type="transmembrane region" description="Helical" evidence="1">
    <location>
        <begin position="46"/>
        <end position="64"/>
    </location>
</feature>
<feature type="transmembrane region" description="Helical" evidence="1">
    <location>
        <begin position="137"/>
        <end position="159"/>
    </location>
</feature>
<gene>
    <name evidence="3" type="ORF">JBF11_00695</name>
</gene>
<evidence type="ECO:0000313" key="3">
    <source>
        <dbReference type="EMBL" id="UWX05881.1"/>
    </source>
</evidence>
<keyword evidence="1" id="KW-1133">Transmembrane helix</keyword>
<keyword evidence="1" id="KW-0812">Transmembrane</keyword>
<protein>
    <submittedName>
        <fullName evidence="3">Tripartite tricarboxylate transporter TctB family protein</fullName>
    </submittedName>
</protein>
<accession>A0ABY5Y254</accession>
<feature type="domain" description="DUF1468" evidence="2">
    <location>
        <begin position="17"/>
        <end position="164"/>
    </location>
</feature>
<keyword evidence="1" id="KW-0472">Membrane</keyword>
<sequence>MNISVKLRIVLEICISCFLLVCYFVFSIFQADMIEQTLSLALDQTLFPKAITITVIIMCFLLFYDSIRLYINHEKGVITPEIHEFYECSEERIPVGRILVYIGLLFSYLIGLYYIGFIYSTPVITLAVAGLLGIKRIFVAAISVIVFTIALYYASFYGLQILLPSGILFY</sequence>
<dbReference type="RefSeq" id="WP_334315472.1">
    <property type="nucleotide sequence ID" value="NZ_CP065938.1"/>
</dbReference>
<dbReference type="EMBL" id="CP065938">
    <property type="protein sequence ID" value="UWX05881.1"/>
    <property type="molecule type" value="Genomic_DNA"/>
</dbReference>
<reference evidence="3" key="1">
    <citation type="submission" date="2020-12" db="EMBL/GenBank/DDBJ databases">
        <title>Taurinivorans muris gen. nov., sp. nov., fundamental and realized metabolic niche of a ubiquitous sulfidogenic bacterium in the murine intestine.</title>
        <authorList>
            <person name="Ye H."/>
            <person name="Hanson B.T."/>
            <person name="Loy A."/>
        </authorList>
    </citation>
    <scope>NUCLEOTIDE SEQUENCE</scope>
    <source>
        <strain evidence="3">LT0009</strain>
    </source>
</reference>
<organism evidence="3 4">
    <name type="scientific">Taurinivorans muris</name>
    <dbReference type="NCBI Taxonomy" id="2787751"/>
    <lineage>
        <taxon>Bacteria</taxon>
        <taxon>Pseudomonadati</taxon>
        <taxon>Thermodesulfobacteriota</taxon>
        <taxon>Desulfovibrionia</taxon>
        <taxon>Desulfovibrionales</taxon>
        <taxon>Desulfovibrionaceae</taxon>
        <taxon>Taurinivorans</taxon>
    </lineage>
</organism>
<evidence type="ECO:0000313" key="4">
    <source>
        <dbReference type="Proteomes" id="UP001058120"/>
    </source>
</evidence>
<feature type="transmembrane region" description="Helical" evidence="1">
    <location>
        <begin position="98"/>
        <end position="117"/>
    </location>
</feature>
<evidence type="ECO:0000259" key="2">
    <source>
        <dbReference type="Pfam" id="PF07331"/>
    </source>
</evidence>
<dbReference type="Proteomes" id="UP001058120">
    <property type="component" value="Chromosome"/>
</dbReference>
<dbReference type="InterPro" id="IPR009936">
    <property type="entry name" value="DUF1468"/>
</dbReference>
<proteinExistence type="predicted"/>
<keyword evidence="4" id="KW-1185">Reference proteome</keyword>
<name>A0ABY5Y254_9BACT</name>
<feature type="transmembrane region" description="Helical" evidence="1">
    <location>
        <begin position="7"/>
        <end position="26"/>
    </location>
</feature>